<gene>
    <name evidence="1" type="ORF">IE877_13895</name>
</gene>
<organism evidence="1 2">
    <name type="scientific">Methylomonas albis</name>
    <dbReference type="NCBI Taxonomy" id="1854563"/>
    <lineage>
        <taxon>Bacteria</taxon>
        <taxon>Pseudomonadati</taxon>
        <taxon>Pseudomonadota</taxon>
        <taxon>Gammaproteobacteria</taxon>
        <taxon>Methylococcales</taxon>
        <taxon>Methylococcaceae</taxon>
        <taxon>Methylomonas</taxon>
    </lineage>
</organism>
<name>A0ABR9D1F2_9GAMM</name>
<dbReference type="RefSeq" id="WP_192375270.1">
    <property type="nucleotide sequence ID" value="NZ_CAJHIV010000001.1"/>
</dbReference>
<evidence type="ECO:0000313" key="2">
    <source>
        <dbReference type="Proteomes" id="UP000652176"/>
    </source>
</evidence>
<evidence type="ECO:0000313" key="1">
    <source>
        <dbReference type="EMBL" id="MBD9356956.1"/>
    </source>
</evidence>
<protein>
    <submittedName>
        <fullName evidence="1">Uncharacterized protein</fullName>
    </submittedName>
</protein>
<dbReference type="EMBL" id="JACXSS010000001">
    <property type="protein sequence ID" value="MBD9356956.1"/>
    <property type="molecule type" value="Genomic_DNA"/>
</dbReference>
<dbReference type="Proteomes" id="UP000652176">
    <property type="component" value="Unassembled WGS sequence"/>
</dbReference>
<accession>A0ABR9D1F2</accession>
<comment type="caution">
    <text evidence="1">The sequence shown here is derived from an EMBL/GenBank/DDBJ whole genome shotgun (WGS) entry which is preliminary data.</text>
</comment>
<reference evidence="1 2" key="1">
    <citation type="submission" date="2020-09" db="EMBL/GenBank/DDBJ databases">
        <title>Methylomonas albis sp. nov. and Methylomonas fluvii sp. nov.: Two cold-adapted methanotrophs from the River Elbe and an amended description of Methylovulum psychrotolerans strain Eb1.</title>
        <authorList>
            <person name="Bussmann I.K."/>
            <person name="Klings K.-W."/>
            <person name="Warnstedt J."/>
            <person name="Hoppert M."/>
            <person name="Saborowski A."/>
            <person name="Horn F."/>
            <person name="Liebner S."/>
        </authorList>
    </citation>
    <scope>NUCLEOTIDE SEQUENCE [LARGE SCALE GENOMIC DNA]</scope>
    <source>
        <strain evidence="1 2">EbA</strain>
    </source>
</reference>
<proteinExistence type="predicted"/>
<keyword evidence="2" id="KW-1185">Reference proteome</keyword>
<sequence length="89" mass="10046">MNHLNDTQKQYLSETVQKLSGAMKKIKFTQKMSSEEAEAIRKELNSVQGTLAVFSDINPDIQQIELFKETADLSQEALRVLTGSHDHLV</sequence>